<dbReference type="InterPro" id="IPR017871">
    <property type="entry name" value="ABC_transporter-like_CS"/>
</dbReference>
<evidence type="ECO:0000256" key="2">
    <source>
        <dbReference type="ARBA" id="ARBA00022692"/>
    </source>
</evidence>
<sequence>MALAIRNGTKGYTEGKFVLNNLNMSVARGEIYGLLGASGCGKTTLLSCVVGLRRLDSGGIFVFGHQRKGHLGHLCGYMPQEISLLRIYTIHEVLHHFGMIYGMSHEAIETEIKFLATFLDLPPTTRRIEHLSGGQKRRVSLAVVMIHNPALLILDGRFLGEDAPSAFLTLYNCPSLEEVALQLCRLDENHAPISTTLQPDITGSSSSPIFQDGCVVKAKFFSRLSTTLQDNVALSPMNVDTNHISIIHTLVVKAWRRRKRDWVPDVNAAGSILCADAAEKSSTIGDKLVNHVVSTTWLIFGEFCVPVCVFLIFQNVAGREPRTLPVSLVTNDVNLSNNSHLFKHCSQNVTNQTSSKCLENSGICNFLENFENNEFDWITTSTYQEGYESIQNGKTIALLAFPGNFGHHMKDRIVQRNFADSGTIDGSTITIALDESNLITSSWAKQTIVAKYIDFVTAIAKACSSSPPAAQQAQPPLQYNAIYGGIGIHSFLAFTQPGILILTMFMVSLSTGVFWSIDRAAGLEDRDYAAGVSLRHLIAASMISDSVKTVVQMALFVTILFSLYDVEVKGSRIVALSLIFVTTMAGVAIGCMISSLRGKDIEVIIMVVLINMVQGYSSGSLLPLDWAPWYYRQFFCSLLPSSFPVEALRSITSRGWGLDNFYVARGFLSAIVWGFFSLVVIALVERRKHK</sequence>
<accession>A0A226EBL6</accession>
<dbReference type="InterPro" id="IPR013525">
    <property type="entry name" value="ABC2_TM"/>
</dbReference>
<keyword evidence="3 5" id="KW-1133">Transmembrane helix</keyword>
<dbReference type="OrthoDB" id="10255969at2759"/>
<dbReference type="PANTHER" id="PTHR43038:SF3">
    <property type="entry name" value="ABC TRANSPORTER G FAMILY MEMBER 20 ISOFORM X1"/>
    <property type="match status" value="1"/>
</dbReference>
<keyword evidence="4 5" id="KW-0472">Membrane</keyword>
<keyword evidence="8" id="KW-1185">Reference proteome</keyword>
<gene>
    <name evidence="7" type="ORF">Fcan01_10535</name>
</gene>
<evidence type="ECO:0000256" key="3">
    <source>
        <dbReference type="ARBA" id="ARBA00022989"/>
    </source>
</evidence>
<evidence type="ECO:0000259" key="6">
    <source>
        <dbReference type="PROSITE" id="PS50893"/>
    </source>
</evidence>
<proteinExistence type="predicted"/>
<reference evidence="7 8" key="1">
    <citation type="submission" date="2015-12" db="EMBL/GenBank/DDBJ databases">
        <title>The genome of Folsomia candida.</title>
        <authorList>
            <person name="Faddeeva A."/>
            <person name="Derks M.F."/>
            <person name="Anvar Y."/>
            <person name="Smit S."/>
            <person name="Van Straalen N."/>
            <person name="Roelofs D."/>
        </authorList>
    </citation>
    <scope>NUCLEOTIDE SEQUENCE [LARGE SCALE GENOMIC DNA]</scope>
    <source>
        <strain evidence="7 8">VU population</strain>
        <tissue evidence="7">Whole body</tissue>
    </source>
</reference>
<feature type="transmembrane region" description="Helical" evidence="5">
    <location>
        <begin position="662"/>
        <end position="684"/>
    </location>
</feature>
<comment type="caution">
    <text evidence="7">The sequence shown here is derived from an EMBL/GenBank/DDBJ whole genome shotgun (WGS) entry which is preliminary data.</text>
</comment>
<dbReference type="Pfam" id="PF12698">
    <property type="entry name" value="ABC2_membrane_3"/>
    <property type="match status" value="1"/>
</dbReference>
<organism evidence="7 8">
    <name type="scientific">Folsomia candida</name>
    <name type="common">Springtail</name>
    <dbReference type="NCBI Taxonomy" id="158441"/>
    <lineage>
        <taxon>Eukaryota</taxon>
        <taxon>Metazoa</taxon>
        <taxon>Ecdysozoa</taxon>
        <taxon>Arthropoda</taxon>
        <taxon>Hexapoda</taxon>
        <taxon>Collembola</taxon>
        <taxon>Entomobryomorpha</taxon>
        <taxon>Isotomoidea</taxon>
        <taxon>Isotomidae</taxon>
        <taxon>Proisotominae</taxon>
        <taxon>Folsomia</taxon>
    </lineage>
</organism>
<dbReference type="EMBL" id="LNIX01000005">
    <property type="protein sequence ID" value="OXA54965.1"/>
    <property type="molecule type" value="Genomic_DNA"/>
</dbReference>
<dbReference type="PROSITE" id="PS50893">
    <property type="entry name" value="ABC_TRANSPORTER_2"/>
    <property type="match status" value="1"/>
</dbReference>
<feature type="transmembrane region" description="Helical" evidence="5">
    <location>
        <begin position="498"/>
        <end position="517"/>
    </location>
</feature>
<dbReference type="InterPro" id="IPR027417">
    <property type="entry name" value="P-loop_NTPase"/>
</dbReference>
<dbReference type="Pfam" id="PF00005">
    <property type="entry name" value="ABC_tran"/>
    <property type="match status" value="1"/>
</dbReference>
<feature type="transmembrane region" description="Helical" evidence="5">
    <location>
        <begin position="573"/>
        <end position="596"/>
    </location>
</feature>
<dbReference type="AlphaFoldDB" id="A0A226EBL6"/>
<evidence type="ECO:0000313" key="7">
    <source>
        <dbReference type="EMBL" id="OXA54965.1"/>
    </source>
</evidence>
<name>A0A226EBL6_FOLCA</name>
<dbReference type="GO" id="GO:0140359">
    <property type="term" value="F:ABC-type transporter activity"/>
    <property type="evidence" value="ECO:0007669"/>
    <property type="project" value="InterPro"/>
</dbReference>
<dbReference type="Proteomes" id="UP000198287">
    <property type="component" value="Unassembled WGS sequence"/>
</dbReference>
<dbReference type="GO" id="GO:0016020">
    <property type="term" value="C:membrane"/>
    <property type="evidence" value="ECO:0007669"/>
    <property type="project" value="UniProtKB-SubCell"/>
</dbReference>
<feature type="transmembrane region" description="Helical" evidence="5">
    <location>
        <begin position="537"/>
        <end position="561"/>
    </location>
</feature>
<dbReference type="PANTHER" id="PTHR43038">
    <property type="entry name" value="ATP-BINDING CASSETTE, SUB-FAMILY H, MEMBER 1"/>
    <property type="match status" value="1"/>
</dbReference>
<dbReference type="InterPro" id="IPR003439">
    <property type="entry name" value="ABC_transporter-like_ATP-bd"/>
</dbReference>
<dbReference type="PROSITE" id="PS00211">
    <property type="entry name" value="ABC_TRANSPORTER_1"/>
    <property type="match status" value="1"/>
</dbReference>
<keyword evidence="2 5" id="KW-0812">Transmembrane</keyword>
<evidence type="ECO:0000256" key="1">
    <source>
        <dbReference type="ARBA" id="ARBA00004141"/>
    </source>
</evidence>
<dbReference type="GO" id="GO:0005524">
    <property type="term" value="F:ATP binding"/>
    <property type="evidence" value="ECO:0007669"/>
    <property type="project" value="InterPro"/>
</dbReference>
<feature type="transmembrane region" description="Helical" evidence="5">
    <location>
        <begin position="603"/>
        <end position="622"/>
    </location>
</feature>
<dbReference type="SUPFAM" id="SSF52540">
    <property type="entry name" value="P-loop containing nucleoside triphosphate hydrolases"/>
    <property type="match status" value="1"/>
</dbReference>
<evidence type="ECO:0000313" key="8">
    <source>
        <dbReference type="Proteomes" id="UP000198287"/>
    </source>
</evidence>
<dbReference type="GO" id="GO:0016887">
    <property type="term" value="F:ATP hydrolysis activity"/>
    <property type="evidence" value="ECO:0007669"/>
    <property type="project" value="InterPro"/>
</dbReference>
<protein>
    <submittedName>
        <fullName evidence="7">ABC transporter G family member 20</fullName>
    </submittedName>
</protein>
<dbReference type="Gene3D" id="3.40.50.300">
    <property type="entry name" value="P-loop containing nucleotide triphosphate hydrolases"/>
    <property type="match status" value="1"/>
</dbReference>
<evidence type="ECO:0000256" key="5">
    <source>
        <dbReference type="SAM" id="Phobius"/>
    </source>
</evidence>
<feature type="domain" description="ABC transporter" evidence="6">
    <location>
        <begin position="3"/>
        <end position="237"/>
    </location>
</feature>
<evidence type="ECO:0000256" key="4">
    <source>
        <dbReference type="ARBA" id="ARBA00023136"/>
    </source>
</evidence>
<comment type="subcellular location">
    <subcellularLocation>
        <location evidence="1">Membrane</location>
        <topology evidence="1">Multi-pass membrane protein</topology>
    </subcellularLocation>
</comment>